<dbReference type="AlphaFoldDB" id="E4KMF8"/>
<evidence type="ECO:0000313" key="1">
    <source>
        <dbReference type="EMBL" id="EFR31844.1"/>
    </source>
</evidence>
<protein>
    <submittedName>
        <fullName evidence="1">Uncharacterized protein</fullName>
    </submittedName>
</protein>
<organism evidence="1 2">
    <name type="scientific">Eremococcus coleocola ACS-139-V-Col8</name>
    <dbReference type="NCBI Taxonomy" id="908337"/>
    <lineage>
        <taxon>Bacteria</taxon>
        <taxon>Bacillati</taxon>
        <taxon>Bacillota</taxon>
        <taxon>Bacilli</taxon>
        <taxon>Lactobacillales</taxon>
        <taxon>Aerococcaceae</taxon>
        <taxon>Eremococcus</taxon>
    </lineage>
</organism>
<evidence type="ECO:0000313" key="2">
    <source>
        <dbReference type="Proteomes" id="UP000005990"/>
    </source>
</evidence>
<name>E4KMF8_9LACT</name>
<proteinExistence type="predicted"/>
<keyword evidence="2" id="KW-1185">Reference proteome</keyword>
<accession>E4KMF8</accession>
<comment type="caution">
    <text evidence="1">The sequence shown here is derived from an EMBL/GenBank/DDBJ whole genome shotgun (WGS) entry which is preliminary data.</text>
</comment>
<gene>
    <name evidence="1" type="ORF">HMPREF9257_0256</name>
</gene>
<dbReference type="Proteomes" id="UP000005990">
    <property type="component" value="Unassembled WGS sequence"/>
</dbReference>
<dbReference type="EMBL" id="AENN01000005">
    <property type="protein sequence ID" value="EFR31844.1"/>
    <property type="molecule type" value="Genomic_DNA"/>
</dbReference>
<sequence>MLKSGPNSGERFACIEIEDHGIEVSIALEGETDYIDGHRYSQYDYDDVYLENGLAFGIFPDTETSEYLFGVDWYEIVDKHEVIK</sequence>
<reference evidence="1 2" key="1">
    <citation type="submission" date="2010-10" db="EMBL/GenBank/DDBJ databases">
        <authorList>
            <person name="Durkin A.S."/>
            <person name="Madupu R."/>
            <person name="Torralba M."/>
            <person name="Gillis M."/>
            <person name="Methe B."/>
            <person name="Sutton G."/>
            <person name="Nelson K.E."/>
        </authorList>
    </citation>
    <scope>NUCLEOTIDE SEQUENCE [LARGE SCALE GENOMIC DNA]</scope>
    <source>
        <strain evidence="1 2">ACS-139-V-Col8</strain>
    </source>
</reference>
<dbReference type="eggNOG" id="ENOG5030KWS">
    <property type="taxonomic scope" value="Bacteria"/>
</dbReference>